<sequence length="248" mass="26428">MKRSNLVIAGVAVATLVAGGSAYAFATGTDTSTNSASSAARDDSRDDDRRGAQTTVNSAAQGSGPSAASDSRLTAAQAIDAALKAQSGTVVSADLDDDSDDSRHSRDWTVEVLGSGSTWYEIDVDAKTGKILSKETERDDDDDVREARAALKGSTVSAKQAAEIASAKGFVTSVDLDGDDDRGAQAWDVETTDDKGQERDWNVDLKSSRITEDLDDRDDRNGRDDADDRDDRADDRDDKDDADDRHDD</sequence>
<keyword evidence="2" id="KW-0732">Signal</keyword>
<accession>A0A1G9CJG1</accession>
<organism evidence="4 5">
    <name type="scientific">Streptomyces indicus</name>
    <dbReference type="NCBI Taxonomy" id="417292"/>
    <lineage>
        <taxon>Bacteria</taxon>
        <taxon>Bacillati</taxon>
        <taxon>Actinomycetota</taxon>
        <taxon>Actinomycetes</taxon>
        <taxon>Kitasatosporales</taxon>
        <taxon>Streptomycetaceae</taxon>
        <taxon>Streptomyces</taxon>
    </lineage>
</organism>
<feature type="region of interest" description="Disordered" evidence="1">
    <location>
        <begin position="167"/>
        <end position="248"/>
    </location>
</feature>
<gene>
    <name evidence="4" type="ORF">SAMN05421806_108165</name>
</gene>
<evidence type="ECO:0000313" key="4">
    <source>
        <dbReference type="EMBL" id="SDK51790.1"/>
    </source>
</evidence>
<dbReference type="Pfam" id="PF03413">
    <property type="entry name" value="PepSY"/>
    <property type="match status" value="1"/>
</dbReference>
<evidence type="ECO:0000256" key="2">
    <source>
        <dbReference type="SAM" id="SignalP"/>
    </source>
</evidence>
<feature type="compositionally biased region" description="Low complexity" evidence="1">
    <location>
        <begin position="28"/>
        <end position="39"/>
    </location>
</feature>
<feature type="compositionally biased region" description="Low complexity" evidence="1">
    <location>
        <begin position="58"/>
        <end position="73"/>
    </location>
</feature>
<feature type="signal peptide" evidence="2">
    <location>
        <begin position="1"/>
        <end position="26"/>
    </location>
</feature>
<reference evidence="4 5" key="1">
    <citation type="submission" date="2016-10" db="EMBL/GenBank/DDBJ databases">
        <authorList>
            <person name="de Groot N.N."/>
        </authorList>
    </citation>
    <scope>NUCLEOTIDE SEQUENCE [LARGE SCALE GENOMIC DNA]</scope>
    <source>
        <strain evidence="4 5">CGMCC 4.5727</strain>
    </source>
</reference>
<feature type="region of interest" description="Disordered" evidence="1">
    <location>
        <begin position="28"/>
        <end position="73"/>
    </location>
</feature>
<evidence type="ECO:0000259" key="3">
    <source>
        <dbReference type="Pfam" id="PF03413"/>
    </source>
</evidence>
<proteinExistence type="predicted"/>
<protein>
    <submittedName>
        <fullName evidence="4">Peptidase propeptide and YPEB domain-containing protein</fullName>
    </submittedName>
</protein>
<dbReference type="STRING" id="417292.SAMN05421806_108165"/>
<dbReference type="EMBL" id="FNFF01000008">
    <property type="protein sequence ID" value="SDK51790.1"/>
    <property type="molecule type" value="Genomic_DNA"/>
</dbReference>
<evidence type="ECO:0000256" key="1">
    <source>
        <dbReference type="SAM" id="MobiDB-lite"/>
    </source>
</evidence>
<feature type="domain" description="PepSY" evidence="3">
    <location>
        <begin position="73"/>
        <end position="135"/>
    </location>
</feature>
<feature type="compositionally biased region" description="Basic and acidic residues" evidence="1">
    <location>
        <begin position="192"/>
        <end position="236"/>
    </location>
</feature>
<dbReference type="RefSeq" id="WP_176953850.1">
    <property type="nucleotide sequence ID" value="NZ_FNFF01000008.1"/>
</dbReference>
<dbReference type="Proteomes" id="UP000199155">
    <property type="component" value="Unassembled WGS sequence"/>
</dbReference>
<feature type="chain" id="PRO_5038785658" evidence="2">
    <location>
        <begin position="27"/>
        <end position="248"/>
    </location>
</feature>
<evidence type="ECO:0000313" key="5">
    <source>
        <dbReference type="Proteomes" id="UP000199155"/>
    </source>
</evidence>
<name>A0A1G9CJG1_9ACTN</name>
<keyword evidence="5" id="KW-1185">Reference proteome</keyword>
<feature type="compositionally biased region" description="Basic and acidic residues" evidence="1">
    <location>
        <begin position="40"/>
        <end position="51"/>
    </location>
</feature>
<dbReference type="Gene3D" id="3.10.450.40">
    <property type="match status" value="2"/>
</dbReference>
<dbReference type="AlphaFoldDB" id="A0A1G9CJG1"/>
<dbReference type="InterPro" id="IPR025711">
    <property type="entry name" value="PepSY"/>
</dbReference>